<name>A0A917CWB4_9BACL</name>
<keyword evidence="1" id="KW-0812">Transmembrane</keyword>
<dbReference type="RefSeq" id="WP_189030166.1">
    <property type="nucleotide sequence ID" value="NZ_BMKR01000031.1"/>
</dbReference>
<protein>
    <submittedName>
        <fullName evidence="2">Uncharacterized protein</fullName>
    </submittedName>
</protein>
<evidence type="ECO:0000313" key="2">
    <source>
        <dbReference type="EMBL" id="GGG01265.1"/>
    </source>
</evidence>
<dbReference type="Proteomes" id="UP000637643">
    <property type="component" value="Unassembled WGS sequence"/>
</dbReference>
<sequence length="63" mass="7006">MDNNNLNNPFGHLPDPDAEKAKFDVNQNQLHTRGVPGLWSQLLDLLIVLGVSAVIIGILLWIF</sequence>
<accession>A0A917CWB4</accession>
<feature type="transmembrane region" description="Helical" evidence="1">
    <location>
        <begin position="38"/>
        <end position="62"/>
    </location>
</feature>
<organism evidence="2 3">
    <name type="scientific">Paenibacillus albidus</name>
    <dbReference type="NCBI Taxonomy" id="2041023"/>
    <lineage>
        <taxon>Bacteria</taxon>
        <taxon>Bacillati</taxon>
        <taxon>Bacillota</taxon>
        <taxon>Bacilli</taxon>
        <taxon>Bacillales</taxon>
        <taxon>Paenibacillaceae</taxon>
        <taxon>Paenibacillus</taxon>
    </lineage>
</organism>
<dbReference type="EMBL" id="BMKR01000031">
    <property type="protein sequence ID" value="GGG01265.1"/>
    <property type="molecule type" value="Genomic_DNA"/>
</dbReference>
<reference evidence="2" key="1">
    <citation type="journal article" date="2014" name="Int. J. Syst. Evol. Microbiol.">
        <title>Complete genome sequence of Corynebacterium casei LMG S-19264T (=DSM 44701T), isolated from a smear-ripened cheese.</title>
        <authorList>
            <consortium name="US DOE Joint Genome Institute (JGI-PGF)"/>
            <person name="Walter F."/>
            <person name="Albersmeier A."/>
            <person name="Kalinowski J."/>
            <person name="Ruckert C."/>
        </authorList>
    </citation>
    <scope>NUCLEOTIDE SEQUENCE</scope>
    <source>
        <strain evidence="2">CGMCC 1.16134</strain>
    </source>
</reference>
<evidence type="ECO:0000256" key="1">
    <source>
        <dbReference type="SAM" id="Phobius"/>
    </source>
</evidence>
<reference evidence="2" key="2">
    <citation type="submission" date="2020-09" db="EMBL/GenBank/DDBJ databases">
        <authorList>
            <person name="Sun Q."/>
            <person name="Zhou Y."/>
        </authorList>
    </citation>
    <scope>NUCLEOTIDE SEQUENCE</scope>
    <source>
        <strain evidence="2">CGMCC 1.16134</strain>
    </source>
</reference>
<comment type="caution">
    <text evidence="2">The sequence shown here is derived from an EMBL/GenBank/DDBJ whole genome shotgun (WGS) entry which is preliminary data.</text>
</comment>
<gene>
    <name evidence="2" type="ORF">GCM10010912_52630</name>
</gene>
<keyword evidence="1" id="KW-1133">Transmembrane helix</keyword>
<keyword evidence="3" id="KW-1185">Reference proteome</keyword>
<dbReference type="AlphaFoldDB" id="A0A917CWB4"/>
<proteinExistence type="predicted"/>
<keyword evidence="1" id="KW-0472">Membrane</keyword>
<evidence type="ECO:0000313" key="3">
    <source>
        <dbReference type="Proteomes" id="UP000637643"/>
    </source>
</evidence>